<keyword evidence="7" id="KW-1185">Reference proteome</keyword>
<dbReference type="OrthoDB" id="2573163at2759"/>
<dbReference type="GO" id="GO:0032958">
    <property type="term" value="P:inositol phosphate biosynthetic process"/>
    <property type="evidence" value="ECO:0007669"/>
    <property type="project" value="InterPro"/>
</dbReference>
<feature type="compositionally biased region" description="Polar residues" evidence="5">
    <location>
        <begin position="501"/>
        <end position="512"/>
    </location>
</feature>
<feature type="compositionally biased region" description="Basic and acidic residues" evidence="5">
    <location>
        <begin position="138"/>
        <end position="149"/>
    </location>
</feature>
<dbReference type="RefSeq" id="XP_040727245.1">
    <property type="nucleotide sequence ID" value="XM_040868840.1"/>
</dbReference>
<dbReference type="GeneID" id="63785439"/>
<evidence type="ECO:0000256" key="4">
    <source>
        <dbReference type="RuleBase" id="RU363090"/>
    </source>
</evidence>
<dbReference type="GO" id="GO:0005737">
    <property type="term" value="C:cytoplasm"/>
    <property type="evidence" value="ECO:0007669"/>
    <property type="project" value="TreeGrafter"/>
</dbReference>
<feature type="compositionally biased region" description="Polar residues" evidence="5">
    <location>
        <begin position="426"/>
        <end position="439"/>
    </location>
</feature>
<feature type="region of interest" description="Disordered" evidence="5">
    <location>
        <begin position="331"/>
        <end position="393"/>
    </location>
</feature>
<evidence type="ECO:0000256" key="1">
    <source>
        <dbReference type="ARBA" id="ARBA00007374"/>
    </source>
</evidence>
<evidence type="ECO:0000256" key="2">
    <source>
        <dbReference type="ARBA" id="ARBA00022679"/>
    </source>
</evidence>
<keyword evidence="3 4" id="KW-0418">Kinase</keyword>
<proteinExistence type="inferred from homology"/>
<dbReference type="AlphaFoldDB" id="A0A1Y2FP68"/>
<comment type="similarity">
    <text evidence="1 4">Belongs to the inositol phosphokinase (IPK) family.</text>
</comment>
<feature type="region of interest" description="Disordered" evidence="5">
    <location>
        <begin position="420"/>
        <end position="452"/>
    </location>
</feature>
<dbReference type="EMBL" id="MCFI01000004">
    <property type="protein sequence ID" value="ORY85763.1"/>
    <property type="molecule type" value="Genomic_DNA"/>
</dbReference>
<dbReference type="InterPro" id="IPR005522">
    <property type="entry name" value="IPK"/>
</dbReference>
<dbReference type="EC" id="2.7.-.-" evidence="4"/>
<feature type="compositionally biased region" description="Basic and acidic residues" evidence="5">
    <location>
        <begin position="7"/>
        <end position="17"/>
    </location>
</feature>
<dbReference type="GO" id="GO:0046854">
    <property type="term" value="P:phosphatidylinositol phosphate biosynthetic process"/>
    <property type="evidence" value="ECO:0007669"/>
    <property type="project" value="TreeGrafter"/>
</dbReference>
<dbReference type="Pfam" id="PF03770">
    <property type="entry name" value="IPK"/>
    <property type="match status" value="1"/>
</dbReference>
<dbReference type="GO" id="GO:0005634">
    <property type="term" value="C:nucleus"/>
    <property type="evidence" value="ECO:0007669"/>
    <property type="project" value="TreeGrafter"/>
</dbReference>
<dbReference type="Gene3D" id="3.30.470.160">
    <property type="entry name" value="Inositol polyphosphate kinase"/>
    <property type="match status" value="1"/>
</dbReference>
<keyword evidence="2 4" id="KW-0808">Transferase</keyword>
<dbReference type="SUPFAM" id="SSF56104">
    <property type="entry name" value="SAICAR synthase-like"/>
    <property type="match status" value="1"/>
</dbReference>
<organism evidence="6 7">
    <name type="scientific">Protomyces lactucae-debilis</name>
    <dbReference type="NCBI Taxonomy" id="2754530"/>
    <lineage>
        <taxon>Eukaryota</taxon>
        <taxon>Fungi</taxon>
        <taxon>Dikarya</taxon>
        <taxon>Ascomycota</taxon>
        <taxon>Taphrinomycotina</taxon>
        <taxon>Taphrinomycetes</taxon>
        <taxon>Taphrinales</taxon>
        <taxon>Protomycetaceae</taxon>
        <taxon>Protomyces</taxon>
    </lineage>
</organism>
<dbReference type="InterPro" id="IPR038286">
    <property type="entry name" value="IPK_sf"/>
</dbReference>
<dbReference type="GO" id="GO:0008440">
    <property type="term" value="F:inositol-1,4,5-trisphosphate 3-kinase activity"/>
    <property type="evidence" value="ECO:0007669"/>
    <property type="project" value="TreeGrafter"/>
</dbReference>
<feature type="compositionally biased region" description="Polar residues" evidence="5">
    <location>
        <begin position="355"/>
        <end position="387"/>
    </location>
</feature>
<evidence type="ECO:0000313" key="6">
    <source>
        <dbReference type="EMBL" id="ORY85763.1"/>
    </source>
</evidence>
<evidence type="ECO:0000256" key="3">
    <source>
        <dbReference type="ARBA" id="ARBA00022777"/>
    </source>
</evidence>
<dbReference type="PANTHER" id="PTHR12400:SF21">
    <property type="entry name" value="KINASE"/>
    <property type="match status" value="1"/>
</dbReference>
<sequence length="792" mass="88257">MTISSDEPARSSRKASDRLQVFKHSSKEPVDVAQVRRDARLQSSQAVTDDELPRSVNDAHELELGAMRSPCSADHVSTTTTAEFKAHVRSFLPLVDLASPPMTPPVFTTSPIRRKSVASSFLPFSAQPEQRPSTSPDKATDALNGERDPLSPQIAGFESEVEALDLYSDTEVADQVEADAHNDDIEWSIGHGRVPGVVSLKPFKHQVGGHNPIFRFSERAVCKPLANNENEFYETIEEKHPELLPFMPKYIGVLNVTHRDTISGASDQSSQPLTPAPEVAFAQNRHIFPRNMLAKAGATQAVVAGNIGATTVNRKLQEDVLREVFAPFHRSRHGRRSGVHRSTGEIPHHGLAFDSNLSSPRRSGRHQQLSQLRTLPSSASLSSMNENNFEEDSKLRRRYSSGLLSRLADQVDTQERFGSSLDAHKSSVSNRNSPSQKINCPSPLSRLDDNAKTDVDDDVSVFAMDEMDLDSISEWTRSGDLTGKPVPDRAPGLEPLFTRPNVANSGPVNQTDPPEDSGKIELPTFEKAKLTWSQKCAERDRDRRMEELKRQEGDNMPGGVHTRIQRFILIEDLTKGMNRPCVLDLKMGTRQYGTQATEAKRKSQRKKCAMTTSRELGVRICGMQVWNKKKRMSTFQDKYYGRDLKAGREFQDSLTSFLHDGRSVEEGGGVLVHHIPRILTKLAALEDIVKGLKGYRLYASSLLLLYDGETAEEEEFSKARADQPTAQRQIPTPPEIRIKIVDFANCITAESGFNSDPRPPAHPEVHDAGYVRGIRSLRIYFQRFVPSLLFPC</sequence>
<feature type="compositionally biased region" description="Polar residues" evidence="5">
    <location>
        <begin position="127"/>
        <end position="137"/>
    </location>
</feature>
<dbReference type="GO" id="GO:0000824">
    <property type="term" value="F:inositol-1,4,5,6-tetrakisphosphate 3-kinase activity"/>
    <property type="evidence" value="ECO:0007669"/>
    <property type="project" value="TreeGrafter"/>
</dbReference>
<feature type="compositionally biased region" description="Basic and acidic residues" evidence="5">
    <location>
        <begin position="25"/>
        <end position="40"/>
    </location>
</feature>
<dbReference type="STRING" id="56484.A0A1Y2FP68"/>
<gene>
    <name evidence="6" type="ORF">BCR37DRAFT_377483</name>
</gene>
<name>A0A1Y2FP68_PROLT</name>
<protein>
    <recommendedName>
        <fullName evidence="4">Kinase</fullName>
        <ecNumber evidence="4">2.7.-.-</ecNumber>
    </recommendedName>
</protein>
<dbReference type="PANTHER" id="PTHR12400">
    <property type="entry name" value="INOSITOL POLYPHOSPHATE KINASE"/>
    <property type="match status" value="1"/>
</dbReference>
<evidence type="ECO:0000313" key="7">
    <source>
        <dbReference type="Proteomes" id="UP000193685"/>
    </source>
</evidence>
<reference evidence="6 7" key="1">
    <citation type="submission" date="2016-07" db="EMBL/GenBank/DDBJ databases">
        <title>Pervasive Adenine N6-methylation of Active Genes in Fungi.</title>
        <authorList>
            <consortium name="DOE Joint Genome Institute"/>
            <person name="Mondo S.J."/>
            <person name="Dannebaum R.O."/>
            <person name="Kuo R.C."/>
            <person name="Labutti K."/>
            <person name="Haridas S."/>
            <person name="Kuo A."/>
            <person name="Salamov A."/>
            <person name="Ahrendt S.R."/>
            <person name="Lipzen A."/>
            <person name="Sullivan W."/>
            <person name="Andreopoulos W.B."/>
            <person name="Clum A."/>
            <person name="Lindquist E."/>
            <person name="Daum C."/>
            <person name="Ramamoorthy G.K."/>
            <person name="Gryganskyi A."/>
            <person name="Culley D."/>
            <person name="Magnuson J.K."/>
            <person name="James T.Y."/>
            <person name="O'Malley M.A."/>
            <person name="Stajich J.E."/>
            <person name="Spatafora J.W."/>
            <person name="Visel A."/>
            <person name="Grigoriev I.V."/>
        </authorList>
    </citation>
    <scope>NUCLEOTIDE SEQUENCE [LARGE SCALE GENOMIC DNA]</scope>
    <source>
        <strain evidence="6 7">12-1054</strain>
    </source>
</reference>
<dbReference type="Proteomes" id="UP000193685">
    <property type="component" value="Unassembled WGS sequence"/>
</dbReference>
<feature type="region of interest" description="Disordered" evidence="5">
    <location>
        <begin position="123"/>
        <end position="152"/>
    </location>
</feature>
<feature type="region of interest" description="Disordered" evidence="5">
    <location>
        <begin position="1"/>
        <end position="55"/>
    </location>
</feature>
<comment type="caution">
    <text evidence="6">The sequence shown here is derived from an EMBL/GenBank/DDBJ whole genome shotgun (WGS) entry which is preliminary data.</text>
</comment>
<evidence type="ECO:0000256" key="5">
    <source>
        <dbReference type="SAM" id="MobiDB-lite"/>
    </source>
</evidence>
<feature type="region of interest" description="Disordered" evidence="5">
    <location>
        <begin position="491"/>
        <end position="520"/>
    </location>
</feature>
<accession>A0A1Y2FP68</accession>
<dbReference type="OMA" id="RVRIGWQ"/>